<dbReference type="PROSITE" id="PS51257">
    <property type="entry name" value="PROKAR_LIPOPROTEIN"/>
    <property type="match status" value="1"/>
</dbReference>
<comment type="caution">
    <text evidence="1">The sequence shown here is derived from an EMBL/GenBank/DDBJ whole genome shotgun (WGS) entry which is preliminary data.</text>
</comment>
<accession>A0A177XXH2</accession>
<dbReference type="EMBL" id="LLEI02000043">
    <property type="protein sequence ID" value="OAJ93300.1"/>
    <property type="molecule type" value="Genomic_DNA"/>
</dbReference>
<evidence type="ECO:0000313" key="2">
    <source>
        <dbReference type="Proteomes" id="UP000078406"/>
    </source>
</evidence>
<gene>
    <name evidence="1" type="ORF">APB76_15170</name>
</gene>
<protein>
    <submittedName>
        <fullName evidence="1">Uncharacterized protein</fullName>
    </submittedName>
</protein>
<name>A0A177XXH2_9VIBR</name>
<dbReference type="AlphaFoldDB" id="A0A177XXH2"/>
<proteinExistence type="predicted"/>
<reference evidence="1 2" key="1">
    <citation type="journal article" date="2016" name="Syst. Appl. Microbiol.">
        <title>Vibrio bivalvicida sp. nov., a novel larval pathogen for bivalve molluscs reared in a hatchery.</title>
        <authorList>
            <person name="Dubert J."/>
            <person name="Romalde J.L."/>
            <person name="Prado S."/>
            <person name="Barja J.L."/>
        </authorList>
    </citation>
    <scope>NUCLEOTIDE SEQUENCE [LARGE SCALE GENOMIC DNA]</scope>
    <source>
        <strain evidence="1 2">605</strain>
    </source>
</reference>
<organism evidence="1 2">
    <name type="scientific">Vibrio bivalvicida</name>
    <dbReference type="NCBI Taxonomy" id="1276888"/>
    <lineage>
        <taxon>Bacteria</taxon>
        <taxon>Pseudomonadati</taxon>
        <taxon>Pseudomonadota</taxon>
        <taxon>Gammaproteobacteria</taxon>
        <taxon>Vibrionales</taxon>
        <taxon>Vibrionaceae</taxon>
        <taxon>Vibrio</taxon>
        <taxon>Vibrio oreintalis group</taxon>
    </lineage>
</organism>
<sequence>MVLELKLKPLIPLFITVTALTACHSSKDNLAPYVFQSQCQEAEEYDFEPLTFTVDSSFEQARVNGVICSGSYTAFEQMTKLYPKVKLLRLIEIPGSVDDETNLRLSKMIHQVGISTYLDDKGIVESGGTDLFLSGVTRKAEKGAKIGVHSWAFEDDDGKVVGGVNLPKSSPEHQPYIEYYQDIGLSKPEEFYWFTMHAASAEGIYYMSPQQLEHFGFNTPSFAF</sequence>
<evidence type="ECO:0000313" key="1">
    <source>
        <dbReference type="EMBL" id="OAJ93300.1"/>
    </source>
</evidence>
<dbReference type="Proteomes" id="UP000078406">
    <property type="component" value="Unassembled WGS sequence"/>
</dbReference>